<gene>
    <name evidence="6" type="ORF">RB2654_06724</name>
</gene>
<feature type="region of interest" description="Disordered" evidence="5">
    <location>
        <begin position="1164"/>
        <end position="1219"/>
    </location>
</feature>
<dbReference type="RefSeq" id="WP_008329954.1">
    <property type="nucleotide sequence ID" value="NZ_CH902578.1"/>
</dbReference>
<dbReference type="PROSITE" id="PS00330">
    <property type="entry name" value="HEMOLYSIN_CALCIUM"/>
    <property type="match status" value="6"/>
</dbReference>
<dbReference type="Gene3D" id="2.130.10.130">
    <property type="entry name" value="Integrin alpha, N-terminal"/>
    <property type="match status" value="8"/>
</dbReference>
<dbReference type="HOGENOM" id="CLU_254089_0_0_5"/>
<dbReference type="InterPro" id="IPR000413">
    <property type="entry name" value="Integrin_alpha"/>
</dbReference>
<dbReference type="Gene3D" id="2.150.10.10">
    <property type="entry name" value="Serralysin-like metalloprotease, C-terminal"/>
    <property type="match status" value="5"/>
</dbReference>
<feature type="compositionally biased region" description="Gly residues" evidence="5">
    <location>
        <begin position="1207"/>
        <end position="1219"/>
    </location>
</feature>
<feature type="compositionally biased region" description="Acidic residues" evidence="5">
    <location>
        <begin position="1190"/>
        <end position="1200"/>
    </location>
</feature>
<evidence type="ECO:0000256" key="4">
    <source>
        <dbReference type="ARBA" id="ARBA00023180"/>
    </source>
</evidence>
<dbReference type="SUPFAM" id="SSF69318">
    <property type="entry name" value="Integrin alpha N-terminal domain"/>
    <property type="match status" value="4"/>
</dbReference>
<dbReference type="eggNOG" id="COG2931">
    <property type="taxonomic scope" value="Bacteria"/>
</dbReference>
<dbReference type="Pfam" id="PF00353">
    <property type="entry name" value="HemolysinCabind"/>
    <property type="match status" value="7"/>
</dbReference>
<reference evidence="6 7" key="1">
    <citation type="journal article" date="2010" name="J. Bacteriol.">
        <title>Genome sequences of Pelagibaca bermudensis HTCC2601T and Maritimibacter alkaliphilus HTCC2654T, the type strains of two marine Roseobacter genera.</title>
        <authorList>
            <person name="Thrash J.C."/>
            <person name="Cho J.C."/>
            <person name="Ferriera S."/>
            <person name="Johnson J."/>
            <person name="Vergin K.L."/>
            <person name="Giovannoni S.J."/>
        </authorList>
    </citation>
    <scope>NUCLEOTIDE SEQUENCE [LARGE SCALE GENOMIC DNA]</scope>
    <source>
        <strain evidence="6 7">HTCC2654</strain>
    </source>
</reference>
<name>A3VG07_9RHOB</name>
<accession>A3VG07</accession>
<proteinExistence type="predicted"/>
<dbReference type="InterPro" id="IPR013517">
    <property type="entry name" value="FG-GAP"/>
</dbReference>
<comment type="caution">
    <text evidence="6">The sequence shown here is derived from an EMBL/GenBank/DDBJ whole genome shotgun (WGS) entry which is preliminary data.</text>
</comment>
<dbReference type="Pfam" id="PF01839">
    <property type="entry name" value="FG-GAP"/>
    <property type="match status" value="12"/>
</dbReference>
<feature type="compositionally biased region" description="Acidic residues" evidence="5">
    <location>
        <begin position="1063"/>
        <end position="1075"/>
    </location>
</feature>
<organism evidence="6 7">
    <name type="scientific">Maritimibacter alkaliphilus HTCC2654</name>
    <dbReference type="NCBI Taxonomy" id="314271"/>
    <lineage>
        <taxon>Bacteria</taxon>
        <taxon>Pseudomonadati</taxon>
        <taxon>Pseudomonadota</taxon>
        <taxon>Alphaproteobacteria</taxon>
        <taxon>Rhodobacterales</taxon>
        <taxon>Roseobacteraceae</taxon>
        <taxon>Maritimibacter</taxon>
    </lineage>
</organism>
<dbReference type="GO" id="GO:0016787">
    <property type="term" value="F:hydrolase activity"/>
    <property type="evidence" value="ECO:0007669"/>
    <property type="project" value="UniProtKB-KW"/>
</dbReference>
<dbReference type="EMBL" id="AAMT01000007">
    <property type="protein sequence ID" value="EAQ12783.1"/>
    <property type="molecule type" value="Genomic_DNA"/>
</dbReference>
<dbReference type="PANTHER" id="PTHR23221">
    <property type="entry name" value="GLYCOSYLPHOSPHATIDYLINOSITOL PHOSPHOLIPASE D"/>
    <property type="match status" value="1"/>
</dbReference>
<dbReference type="STRING" id="314271.RB2654_06724"/>
<evidence type="ECO:0000256" key="5">
    <source>
        <dbReference type="SAM" id="MobiDB-lite"/>
    </source>
</evidence>
<feature type="region of interest" description="Disordered" evidence="5">
    <location>
        <begin position="1002"/>
        <end position="1091"/>
    </location>
</feature>
<dbReference type="GO" id="GO:0008305">
    <property type="term" value="C:integrin complex"/>
    <property type="evidence" value="ECO:0007669"/>
    <property type="project" value="InterPro"/>
</dbReference>
<dbReference type="InterPro" id="IPR018511">
    <property type="entry name" value="Hemolysin-typ_Ca-bd_CS"/>
</dbReference>
<keyword evidence="7" id="KW-1185">Reference proteome</keyword>
<dbReference type="Proteomes" id="UP000002931">
    <property type="component" value="Unassembled WGS sequence"/>
</dbReference>
<evidence type="ECO:0000313" key="7">
    <source>
        <dbReference type="Proteomes" id="UP000002931"/>
    </source>
</evidence>
<sequence>MAARIVDLSFLTPSLGFTVQGDVAGDFAGFSVSTAGDVNGDGLTDFVIGASGQDAGGFGAGGAYVLFGRNDGFSDIDLSSLTASDGFFIQGHSVGDTAGFAVSGAGDVNGDGFDDVIVGAYGNDAGGTSAGAAYVIFGKGTAFSTVDLSTLPLTDGFTIIGDDADDFAGRAVSSAGDVNGDGIDDFIVGAAYGDDGGAFAGEAYVIFGKTTGFSNIDLSSFTVSDGFIVQGDEAGDHAGISVSSAGDINGDGYGDIVVGAVNGDDGGTQAGEAYVIFGRNGGFTNIDLTGLALSDGFIIQGDVDGDFAGRSVSGAGDVNGDGYDDIIVGAYGGDDTASSAGEAYVLFGKASGFTNIDLTGLAASDGFILRGGAAGDFAGYSVANAGDVNADGYDDMLIGAYGQNDGGNNAGAAYVVFGKASGFGTVDLAALGTGEGIVIIGDEADDLAGQAVAGAGDVNGDGIDDVLIGASGGDNGGAGAGEAYVVYGGSATGFGARVELASLGGDYGFSVRGVFPEMQVGWAVSGAGDMNGDGIDDFVVGSPHPGLGNGAADVVYGRVGGYTDSDIIPLAASNGFRAIGEAVDDWAGYTVSAAGDVNADGYDDLIVGSPHYGGSDEGRAYIIYGGVGLAPWGGVTRNVILNGNGNANAGFSVAGAGDFNGDGISDVIVGAPANDDAGNDAGEAYVLFGSVGGIANLTLSDTGALTPDKGFAIRGDAAGDLAGFDVARAGDVNGDGFDDVLVGAFYGSDGGALAGETYLIFGRSSGIADIDLTGLSASVGIVIQGDAAGDRLGTSVAWAGDVNGDGFDDIIVGAYAGDDGGVDAGEAYVLLGKASGWSNIDLSSLSSSDGFKIVGGLAGDGAGVSVSRAGDINGDGFDDMVVGARGVDINGSESGASYVIFGKASGFSDIDLGDLAPSEGFMIVGESDSDWNGHAVSAAGDVNHDGIDDLIVGSPMNDEYTTNSGKAYVIYGRRASSEVTLTGTDIGQRILGGHLDDILNGLGGEDDLQGGDGDDTLDGGDDDDRVLGGTGSDTLRGGAGRDWVRGGDDGDMIEGGDDRDWLFGDDGDDDLDGGEGADRLEGGAGSDDLDGGLGGADLAVYKKSATGVTVDLGAGTGTGGDAQGDTLTGIERVMGSDHGDTLTGDANANLLIGRGGDDVLTGLGGRDKLRGDAGQDEIYGGDERDVLEGGADDDILDGGDGDDRLTGGAGGDDIDGGAGEDTALYTGSGSGVTISLAAGSASGGDATGDTLTGIEHLTGSDHADTLRGDNGANTLNGRGGADILFGFEGNDRLIGGDGDDTLLNGAEGRDVLIGGGGRDFMIGGADADRFVFREGDTGTGAAADRIDDFEAGVDRIILRSIDADTTAGGDQAFTFGGTLTLSQSGGDTIVALDTDGDTVADAEIHLTGLLTLTAGDFVL</sequence>
<dbReference type="SUPFAM" id="SSF51120">
    <property type="entry name" value="beta-Roll"/>
    <property type="match status" value="3"/>
</dbReference>
<keyword evidence="2" id="KW-0677">Repeat</keyword>
<dbReference type="InterPro" id="IPR028994">
    <property type="entry name" value="Integrin_alpha_N"/>
</dbReference>
<dbReference type="InterPro" id="IPR001343">
    <property type="entry name" value="Hemolysn_Ca-bd"/>
</dbReference>
<dbReference type="PRINTS" id="PR00313">
    <property type="entry name" value="CABNDNGRPT"/>
</dbReference>
<dbReference type="InterPro" id="IPR011049">
    <property type="entry name" value="Serralysin-like_metalloprot_C"/>
</dbReference>
<evidence type="ECO:0000256" key="2">
    <source>
        <dbReference type="ARBA" id="ARBA00022737"/>
    </source>
</evidence>
<dbReference type="InterPro" id="IPR013519">
    <property type="entry name" value="Int_alpha_beta-p"/>
</dbReference>
<dbReference type="GO" id="GO:0007155">
    <property type="term" value="P:cell adhesion"/>
    <property type="evidence" value="ECO:0007669"/>
    <property type="project" value="InterPro"/>
</dbReference>
<dbReference type="PRINTS" id="PR01185">
    <property type="entry name" value="INTEGRINA"/>
</dbReference>
<evidence type="ECO:0000256" key="3">
    <source>
        <dbReference type="ARBA" id="ARBA00022801"/>
    </source>
</evidence>
<dbReference type="GO" id="GO:0005509">
    <property type="term" value="F:calcium ion binding"/>
    <property type="evidence" value="ECO:0007669"/>
    <property type="project" value="InterPro"/>
</dbReference>
<keyword evidence="4" id="KW-0325">Glycoprotein</keyword>
<keyword evidence="3" id="KW-0378">Hydrolase</keyword>
<dbReference type="PROSITE" id="PS51470">
    <property type="entry name" value="FG_GAP"/>
    <property type="match status" value="12"/>
</dbReference>
<dbReference type="OrthoDB" id="9342475at2"/>
<evidence type="ECO:0000313" key="6">
    <source>
        <dbReference type="EMBL" id="EAQ12783.1"/>
    </source>
</evidence>
<feature type="compositionally biased region" description="Acidic residues" evidence="5">
    <location>
        <begin position="1004"/>
        <end position="1024"/>
    </location>
</feature>
<dbReference type="PANTHER" id="PTHR23221:SF7">
    <property type="entry name" value="PHOSPHATIDYLINOSITOL-GLYCAN-SPECIFIC PHOSPHOLIPASE D"/>
    <property type="match status" value="1"/>
</dbReference>
<protein>
    <submittedName>
        <fullName evidence="6">Uncharacterized protein</fullName>
    </submittedName>
</protein>
<evidence type="ECO:0000256" key="1">
    <source>
        <dbReference type="ARBA" id="ARBA00022729"/>
    </source>
</evidence>
<dbReference type="SMART" id="SM00191">
    <property type="entry name" value="Int_alpha"/>
    <property type="match status" value="14"/>
</dbReference>
<keyword evidence="1" id="KW-0732">Signal</keyword>